<dbReference type="EMBL" id="CAWUHC010000182">
    <property type="protein sequence ID" value="CAK7237352.1"/>
    <property type="molecule type" value="Genomic_DNA"/>
</dbReference>
<organism evidence="2 3">
    <name type="scientific">Sporothrix bragantina</name>
    <dbReference type="NCBI Taxonomy" id="671064"/>
    <lineage>
        <taxon>Eukaryota</taxon>
        <taxon>Fungi</taxon>
        <taxon>Dikarya</taxon>
        <taxon>Ascomycota</taxon>
        <taxon>Pezizomycotina</taxon>
        <taxon>Sordariomycetes</taxon>
        <taxon>Sordariomycetidae</taxon>
        <taxon>Ophiostomatales</taxon>
        <taxon>Ophiostomataceae</taxon>
        <taxon>Sporothrix</taxon>
    </lineage>
</organism>
<accession>A0ABP0CYY3</accession>
<evidence type="ECO:0000256" key="1">
    <source>
        <dbReference type="ARBA" id="ARBA00005564"/>
    </source>
</evidence>
<dbReference type="InterPro" id="IPR019405">
    <property type="entry name" value="Lactonase_7-beta_prop"/>
</dbReference>
<comment type="caution">
    <text evidence="2">The sequence shown here is derived from an EMBL/GenBank/DDBJ whole genome shotgun (WGS) entry which is preliminary data.</text>
</comment>
<name>A0ABP0CYY3_9PEZI</name>
<reference evidence="2 3" key="1">
    <citation type="submission" date="2024-01" db="EMBL/GenBank/DDBJ databases">
        <authorList>
            <person name="Allen C."/>
            <person name="Tagirdzhanova G."/>
        </authorList>
    </citation>
    <scope>NUCLEOTIDE SEQUENCE [LARGE SCALE GENOMIC DNA]</scope>
</reference>
<dbReference type="InterPro" id="IPR015943">
    <property type="entry name" value="WD40/YVTN_repeat-like_dom_sf"/>
</dbReference>
<dbReference type="Proteomes" id="UP001642406">
    <property type="component" value="Unassembled WGS sequence"/>
</dbReference>
<evidence type="ECO:0000313" key="2">
    <source>
        <dbReference type="EMBL" id="CAK7237352.1"/>
    </source>
</evidence>
<protein>
    <recommendedName>
        <fullName evidence="4">3-carboxymuconate cyclase</fullName>
    </recommendedName>
</protein>
<proteinExistence type="inferred from homology"/>
<gene>
    <name evidence="2" type="ORF">SBRCBS47491_009946</name>
</gene>
<dbReference type="SUPFAM" id="SSF51004">
    <property type="entry name" value="C-terminal (heme d1) domain of cytochrome cd1-nitrite reductase"/>
    <property type="match status" value="1"/>
</dbReference>
<sequence>MAQANEIPLGLYVALESTGLVELSFDPSKSVQKSLSVVSVCKDAGHMPNWVVARGDEVYSINRTAYPDGRSSSGGVHSFRHDDTGFHAICKASSHGKGGCHISVSPDGKALVATNITGSTVTVYPLSDDGAIGEPTYVFDYNKTDPGPLAAHPHQTSFDARGRLMLSALRTMDCVDIYAYRSPQDIVKIARITLPPLSGPRHFAIRSVTLSRALLYVLSEKENSIRVYRLNMTDAGPVTVNLMQAIGTLDKNCQLTAPDMNDLAAEIAISDDGRFLYASNRGFQSLANDTMTVFAIDDTSVEHHLVYVDTQRTYGKHPRNFALSRDSANQWVAVANQFSQDLVVFERDVQTGRLGSVRGKMDLRVKGTDEITFVNRLSLEGVVTIRDCLKGRLEGPMCVQWKK</sequence>
<comment type="similarity">
    <text evidence="1">Belongs to the cycloisomerase 2 family.</text>
</comment>
<dbReference type="PANTHER" id="PTHR30344:SF1">
    <property type="entry name" value="6-PHOSPHOGLUCONOLACTONASE"/>
    <property type="match status" value="1"/>
</dbReference>
<evidence type="ECO:0008006" key="4">
    <source>
        <dbReference type="Google" id="ProtNLM"/>
    </source>
</evidence>
<dbReference type="PANTHER" id="PTHR30344">
    <property type="entry name" value="6-PHOSPHOGLUCONOLACTONASE-RELATED"/>
    <property type="match status" value="1"/>
</dbReference>
<evidence type="ECO:0000313" key="3">
    <source>
        <dbReference type="Proteomes" id="UP001642406"/>
    </source>
</evidence>
<dbReference type="InterPro" id="IPR050282">
    <property type="entry name" value="Cycloisomerase_2"/>
</dbReference>
<keyword evidence="3" id="KW-1185">Reference proteome</keyword>
<dbReference type="Pfam" id="PF10282">
    <property type="entry name" value="Lactonase"/>
    <property type="match status" value="1"/>
</dbReference>
<dbReference type="InterPro" id="IPR011048">
    <property type="entry name" value="Haem_d1_sf"/>
</dbReference>
<dbReference type="Gene3D" id="2.130.10.10">
    <property type="entry name" value="YVTN repeat-like/Quinoprotein amine dehydrogenase"/>
    <property type="match status" value="1"/>
</dbReference>